<dbReference type="OrthoDB" id="5816932at2"/>
<dbReference type="GO" id="GO:0000976">
    <property type="term" value="F:transcription cis-regulatory region binding"/>
    <property type="evidence" value="ECO:0007669"/>
    <property type="project" value="TreeGrafter"/>
</dbReference>
<keyword evidence="3" id="KW-0804">Transcription</keyword>
<comment type="caution">
    <text evidence="6">The sequence shown here is derived from an EMBL/GenBank/DDBJ whole genome shotgun (WGS) entry which is preliminary data.</text>
</comment>
<keyword evidence="7" id="KW-1185">Reference proteome</keyword>
<evidence type="ECO:0000256" key="3">
    <source>
        <dbReference type="ARBA" id="ARBA00023163"/>
    </source>
</evidence>
<organism evidence="6 7">
    <name type="scientific">Zoogloea oleivorans</name>
    <dbReference type="NCBI Taxonomy" id="1552750"/>
    <lineage>
        <taxon>Bacteria</taxon>
        <taxon>Pseudomonadati</taxon>
        <taxon>Pseudomonadota</taxon>
        <taxon>Betaproteobacteria</taxon>
        <taxon>Rhodocyclales</taxon>
        <taxon>Zoogloeaceae</taxon>
        <taxon>Zoogloea</taxon>
    </lineage>
</organism>
<proteinExistence type="predicted"/>
<dbReference type="PROSITE" id="PS50977">
    <property type="entry name" value="HTH_TETR_2"/>
    <property type="match status" value="1"/>
</dbReference>
<evidence type="ECO:0000259" key="5">
    <source>
        <dbReference type="PROSITE" id="PS50977"/>
    </source>
</evidence>
<evidence type="ECO:0000256" key="4">
    <source>
        <dbReference type="PROSITE-ProRule" id="PRU00335"/>
    </source>
</evidence>
<evidence type="ECO:0000256" key="1">
    <source>
        <dbReference type="ARBA" id="ARBA00023015"/>
    </source>
</evidence>
<reference evidence="6 7" key="1">
    <citation type="submission" date="2019-01" db="EMBL/GenBank/DDBJ databases">
        <title>Zoogloea oleivorans genome sequencing and assembly.</title>
        <authorList>
            <person name="Tancsics A."/>
            <person name="Farkas M."/>
            <person name="Kriszt B."/>
            <person name="Maroti G."/>
            <person name="Horvath B."/>
        </authorList>
    </citation>
    <scope>NUCLEOTIDE SEQUENCE [LARGE SCALE GENOMIC DNA]</scope>
    <source>
        <strain evidence="6 7">Buc</strain>
    </source>
</reference>
<dbReference type="PANTHER" id="PTHR30055">
    <property type="entry name" value="HTH-TYPE TRANSCRIPTIONAL REGULATOR RUTR"/>
    <property type="match status" value="1"/>
</dbReference>
<dbReference type="InterPro" id="IPR050109">
    <property type="entry name" value="HTH-type_TetR-like_transc_reg"/>
</dbReference>
<keyword evidence="2 4" id="KW-0238">DNA-binding</keyword>
<dbReference type="AlphaFoldDB" id="A0A6C2CNW0"/>
<evidence type="ECO:0000313" key="7">
    <source>
        <dbReference type="Proteomes" id="UP000389128"/>
    </source>
</evidence>
<sequence length="225" mass="25065">MTCYRKASGLDGGWRAAKSQHTREQILDATLRCLVSEGYAHSTIDTIASRAGVSRGAMTHHFPSRAELFLEFGPYLVDLRIAEYEEVVRRISARMNGLPTPANMRETVNLLHHRYFNRPSLLALEELLLGARTDVALRDIAGMAQRELDRREMAVRTACLPVWKGLDASSELLRDMMTNVLTSLAITPAHLMSSERHEHLCDLMAAVSMDEFSRAYAGLKPAGPA</sequence>
<feature type="domain" description="HTH tetR-type" evidence="5">
    <location>
        <begin position="20"/>
        <end position="80"/>
    </location>
</feature>
<accession>A0A6C2CNW0</accession>
<gene>
    <name evidence="6" type="ORF">ETQ85_14635</name>
</gene>
<dbReference type="InterPro" id="IPR009057">
    <property type="entry name" value="Homeodomain-like_sf"/>
</dbReference>
<dbReference type="PANTHER" id="PTHR30055:SF234">
    <property type="entry name" value="HTH-TYPE TRANSCRIPTIONAL REGULATOR BETI"/>
    <property type="match status" value="1"/>
</dbReference>
<dbReference type="PRINTS" id="PR00455">
    <property type="entry name" value="HTHTETR"/>
</dbReference>
<evidence type="ECO:0000256" key="2">
    <source>
        <dbReference type="ARBA" id="ARBA00023125"/>
    </source>
</evidence>
<dbReference type="RefSeq" id="WP_148579816.1">
    <property type="nucleotide sequence ID" value="NZ_SDKK01000013.1"/>
</dbReference>
<name>A0A6C2CNW0_9RHOO</name>
<dbReference type="SUPFAM" id="SSF46689">
    <property type="entry name" value="Homeodomain-like"/>
    <property type="match status" value="1"/>
</dbReference>
<dbReference type="Pfam" id="PF00440">
    <property type="entry name" value="TetR_N"/>
    <property type="match status" value="1"/>
</dbReference>
<evidence type="ECO:0000313" key="6">
    <source>
        <dbReference type="EMBL" id="TYC55249.1"/>
    </source>
</evidence>
<keyword evidence="1" id="KW-0805">Transcription regulation</keyword>
<dbReference type="Gene3D" id="1.10.357.10">
    <property type="entry name" value="Tetracycline Repressor, domain 2"/>
    <property type="match status" value="1"/>
</dbReference>
<dbReference type="EMBL" id="SDKK01000013">
    <property type="protein sequence ID" value="TYC55249.1"/>
    <property type="molecule type" value="Genomic_DNA"/>
</dbReference>
<dbReference type="Proteomes" id="UP000389128">
    <property type="component" value="Unassembled WGS sequence"/>
</dbReference>
<protein>
    <submittedName>
        <fullName evidence="6">TetR/AcrR family transcriptional regulator</fullName>
    </submittedName>
</protein>
<dbReference type="GO" id="GO:0003700">
    <property type="term" value="F:DNA-binding transcription factor activity"/>
    <property type="evidence" value="ECO:0007669"/>
    <property type="project" value="TreeGrafter"/>
</dbReference>
<dbReference type="InterPro" id="IPR001647">
    <property type="entry name" value="HTH_TetR"/>
</dbReference>
<feature type="DNA-binding region" description="H-T-H motif" evidence="4">
    <location>
        <begin position="43"/>
        <end position="62"/>
    </location>
</feature>